<accession>A0A242U4Q6</accession>
<feature type="chain" id="PRO_5012444598" description="Lysozyme inhibitor LprI-like N-terminal domain-containing protein" evidence="1">
    <location>
        <begin position="24"/>
        <end position="246"/>
    </location>
</feature>
<gene>
    <name evidence="3" type="ORF">CAT59_09065</name>
</gene>
<dbReference type="InterPro" id="IPR009739">
    <property type="entry name" value="LprI-like_N"/>
</dbReference>
<dbReference type="AlphaFoldDB" id="A0A242U4Q6"/>
<dbReference type="Gene3D" id="1.20.1270.180">
    <property type="match status" value="1"/>
</dbReference>
<comment type="caution">
    <text evidence="3">The sequence shown here is derived from an EMBL/GenBank/DDBJ whole genome shotgun (WGS) entry which is preliminary data.</text>
</comment>
<dbReference type="Pfam" id="PF07007">
    <property type="entry name" value="LprI"/>
    <property type="match status" value="1"/>
</dbReference>
<name>A0A242U4Q6_ACIPI</name>
<evidence type="ECO:0000313" key="4">
    <source>
        <dbReference type="Proteomes" id="UP000195162"/>
    </source>
</evidence>
<proteinExistence type="predicted"/>
<reference evidence="3 4" key="1">
    <citation type="submission" date="2017-05" db="EMBL/GenBank/DDBJ databases">
        <authorList>
            <person name="Song R."/>
            <person name="Chenine A.L."/>
            <person name="Ruprecht R.M."/>
        </authorList>
    </citation>
    <scope>NUCLEOTIDE SEQUENCE [LARGE SCALE GENOMIC DNA]</scope>
    <source>
        <strain evidence="3 4">ARLG1955</strain>
    </source>
</reference>
<organism evidence="3 4">
    <name type="scientific">Acinetobacter pittii</name>
    <name type="common">Acinetobacter genomosp. 3</name>
    <dbReference type="NCBI Taxonomy" id="48296"/>
    <lineage>
        <taxon>Bacteria</taxon>
        <taxon>Pseudomonadati</taxon>
        <taxon>Pseudomonadota</taxon>
        <taxon>Gammaproteobacteria</taxon>
        <taxon>Moraxellales</taxon>
        <taxon>Moraxellaceae</taxon>
        <taxon>Acinetobacter</taxon>
        <taxon>Acinetobacter calcoaceticus/baumannii complex</taxon>
    </lineage>
</organism>
<dbReference type="Proteomes" id="UP000195162">
    <property type="component" value="Unassembled WGS sequence"/>
</dbReference>
<feature type="domain" description="Lysozyme inhibitor LprI-like N-terminal" evidence="2">
    <location>
        <begin position="37"/>
        <end position="106"/>
    </location>
</feature>
<protein>
    <recommendedName>
        <fullName evidence="2">Lysozyme inhibitor LprI-like N-terminal domain-containing protein</fullName>
    </recommendedName>
</protein>
<keyword evidence="1" id="KW-0732">Signal</keyword>
<evidence type="ECO:0000256" key="1">
    <source>
        <dbReference type="SAM" id="SignalP"/>
    </source>
</evidence>
<dbReference type="EMBL" id="NGIR01000024">
    <property type="protein sequence ID" value="OTU27783.1"/>
    <property type="molecule type" value="Genomic_DNA"/>
</dbReference>
<feature type="signal peptide" evidence="1">
    <location>
        <begin position="1"/>
        <end position="23"/>
    </location>
</feature>
<evidence type="ECO:0000313" key="3">
    <source>
        <dbReference type="EMBL" id="OTU27783.1"/>
    </source>
</evidence>
<sequence length="246" mass="28754">MRNSFTKFSNILLVSSLSIYSNAADYKPQQLDEKTVYKNSEHDLNNTYSDIKSYISDNKNEVKYLVDTQCSWLRNRNLKCNFNGKEANNENYKCLSDFNNSKIKDLRISYLDFDSLEGNLIKPFNYKDGVIKELEVGGCYCSESTIKILKNKIYIYQACDQKLNEPRIYNIVGKKKDEFSVEYQIDTNNNKVPEFNLVFVTNGKNVWNIVPKVFRKEDLLNLNFKIGYTTDANLKNKKIDCNDYEE</sequence>
<dbReference type="RefSeq" id="WP_086376044.1">
    <property type="nucleotide sequence ID" value="NZ_JADVOL010000003.1"/>
</dbReference>
<evidence type="ECO:0000259" key="2">
    <source>
        <dbReference type="Pfam" id="PF07007"/>
    </source>
</evidence>